<evidence type="ECO:0000256" key="1">
    <source>
        <dbReference type="ARBA" id="ARBA00004236"/>
    </source>
</evidence>
<dbReference type="GO" id="GO:0051536">
    <property type="term" value="F:iron-sulfur cluster binding"/>
    <property type="evidence" value="ECO:0007669"/>
    <property type="project" value="UniProtKB-KW"/>
</dbReference>
<evidence type="ECO:0000259" key="8">
    <source>
        <dbReference type="PROSITE" id="PS51379"/>
    </source>
</evidence>
<feature type="transmembrane region" description="Helical" evidence="7">
    <location>
        <begin position="193"/>
        <end position="216"/>
    </location>
</feature>
<evidence type="ECO:0000256" key="3">
    <source>
        <dbReference type="ARBA" id="ARBA00022723"/>
    </source>
</evidence>
<keyword evidence="6 7" id="KW-0472">Membrane</keyword>
<dbReference type="PROSITE" id="PS00198">
    <property type="entry name" value="4FE4S_FER_1"/>
    <property type="match status" value="2"/>
</dbReference>
<dbReference type="Pfam" id="PF13237">
    <property type="entry name" value="Fer4_10"/>
    <property type="match status" value="1"/>
</dbReference>
<organism evidence="9 10">
    <name type="scientific">Leminorella richardii</name>
    <dbReference type="NCBI Taxonomy" id="158841"/>
    <lineage>
        <taxon>Bacteria</taxon>
        <taxon>Pseudomonadati</taxon>
        <taxon>Pseudomonadota</taxon>
        <taxon>Gammaproteobacteria</taxon>
        <taxon>Enterobacterales</taxon>
        <taxon>Budviciaceae</taxon>
        <taxon>Leminorella</taxon>
    </lineage>
</organism>
<dbReference type="PANTHER" id="PTHR30224">
    <property type="entry name" value="ELECTRON TRANSPORT PROTEIN"/>
    <property type="match status" value="1"/>
</dbReference>
<evidence type="ECO:0000256" key="5">
    <source>
        <dbReference type="ARBA" id="ARBA00023014"/>
    </source>
</evidence>
<keyword evidence="5" id="KW-0411">Iron-sulfur</keyword>
<feature type="transmembrane region" description="Helical" evidence="7">
    <location>
        <begin position="160"/>
        <end position="181"/>
    </location>
</feature>
<dbReference type="RefSeq" id="WP_111741537.1">
    <property type="nucleotide sequence ID" value="NZ_LR698987.1"/>
</dbReference>
<accession>A0A2X4Y5E4</accession>
<dbReference type="InterPro" id="IPR017900">
    <property type="entry name" value="4Fe4S_Fe_S_CS"/>
</dbReference>
<dbReference type="EMBL" id="LS483470">
    <property type="protein sequence ID" value="SQI43764.1"/>
    <property type="molecule type" value="Genomic_DNA"/>
</dbReference>
<keyword evidence="10" id="KW-1185">Reference proteome</keyword>
<dbReference type="AlphaFoldDB" id="A0A2X4Y5E4"/>
<keyword evidence="2" id="KW-1003">Cell membrane</keyword>
<evidence type="ECO:0000313" key="10">
    <source>
        <dbReference type="Proteomes" id="UP000249005"/>
    </source>
</evidence>
<evidence type="ECO:0000256" key="2">
    <source>
        <dbReference type="ARBA" id="ARBA00022475"/>
    </source>
</evidence>
<keyword evidence="4" id="KW-0408">Iron</keyword>
<reference evidence="9 10" key="1">
    <citation type="submission" date="2018-06" db="EMBL/GenBank/DDBJ databases">
        <authorList>
            <consortium name="Pathogen Informatics"/>
            <person name="Doyle S."/>
        </authorList>
    </citation>
    <scope>NUCLEOTIDE SEQUENCE [LARGE SCALE GENOMIC DNA]</scope>
    <source>
        <strain evidence="9 10">NCTC12151</strain>
    </source>
</reference>
<dbReference type="Proteomes" id="UP000249005">
    <property type="component" value="Chromosome 1"/>
</dbReference>
<feature type="transmembrane region" description="Helical" evidence="7">
    <location>
        <begin position="323"/>
        <end position="343"/>
    </location>
</feature>
<protein>
    <submittedName>
        <fullName evidence="9">Electron transport protein yccM</fullName>
    </submittedName>
</protein>
<dbReference type="InterPro" id="IPR017896">
    <property type="entry name" value="4Fe4S_Fe-S-bd"/>
</dbReference>
<keyword evidence="7" id="KW-0812">Transmembrane</keyword>
<evidence type="ECO:0000256" key="6">
    <source>
        <dbReference type="ARBA" id="ARBA00023136"/>
    </source>
</evidence>
<dbReference type="SUPFAM" id="SSF54862">
    <property type="entry name" value="4Fe-4S ferredoxins"/>
    <property type="match status" value="1"/>
</dbReference>
<dbReference type="PROSITE" id="PS51379">
    <property type="entry name" value="4FE4S_FER_2"/>
    <property type="match status" value="2"/>
</dbReference>
<feature type="domain" description="4Fe-4S ferredoxin-type" evidence="8">
    <location>
        <begin position="271"/>
        <end position="299"/>
    </location>
</feature>
<evidence type="ECO:0000256" key="4">
    <source>
        <dbReference type="ARBA" id="ARBA00023004"/>
    </source>
</evidence>
<feature type="transmembrane region" description="Helical" evidence="7">
    <location>
        <begin position="96"/>
        <end position="114"/>
    </location>
</feature>
<gene>
    <name evidence="9" type="primary">yccM_2</name>
    <name evidence="9" type="ORF">NCTC12151_03226</name>
</gene>
<dbReference type="Pfam" id="PF12801">
    <property type="entry name" value="Fer4_5"/>
    <property type="match status" value="1"/>
</dbReference>
<dbReference type="GO" id="GO:0046872">
    <property type="term" value="F:metal ion binding"/>
    <property type="evidence" value="ECO:0007669"/>
    <property type="project" value="UniProtKB-KW"/>
</dbReference>
<dbReference type="InterPro" id="IPR052378">
    <property type="entry name" value="NosR_regulator"/>
</dbReference>
<feature type="domain" description="4Fe-4S ferredoxin-type" evidence="8">
    <location>
        <begin position="242"/>
        <end position="270"/>
    </location>
</feature>
<feature type="transmembrane region" description="Helical" evidence="7">
    <location>
        <begin position="37"/>
        <end position="54"/>
    </location>
</feature>
<dbReference type="Gene3D" id="3.30.70.20">
    <property type="match status" value="1"/>
</dbReference>
<dbReference type="KEGG" id="lri:NCTC12151_03226"/>
<evidence type="ECO:0000256" key="7">
    <source>
        <dbReference type="SAM" id="Phobius"/>
    </source>
</evidence>
<proteinExistence type="predicted"/>
<name>A0A2X4Y5E4_9GAMM</name>
<evidence type="ECO:0000313" key="9">
    <source>
        <dbReference type="EMBL" id="SQI43764.1"/>
    </source>
</evidence>
<comment type="subcellular location">
    <subcellularLocation>
        <location evidence="1">Cell membrane</location>
    </subcellularLocation>
</comment>
<dbReference type="OrthoDB" id="9806398at2"/>
<sequence length="369" mass="41178">MNEKTRTRWQRRPGTTGGKLPWNDWCNALTWRRATQALLLAINVYIGVAFYFWVRYFETGGTSVYVPRPGGIEGWLPIAGLMNAKFSWETGQLPPIHVASMLLLLAFVLTSLLLKKSFCSWLCPIGTLSELVGSLGKRMFGRSFTLPKWLDIPLRSLKYLLLGFFLYIALPMPAQGIYMFLMSPYGLIADVKMLGFFRNIGAITLACVFAFTFASLFIRNFWCRYLCPYGALMGLFSLFSPFKIRRSATSCIDCGKCAKACPSNIPVDKLIQVRTVECTACMTCVESCPVASTLTFSVVKPKGEPKDSVAAAKPLWRQTALSGMAMTVLVLGILFGTIGYAMYTDRWDSPIPEHMYFQLIPGSQAMGHP</sequence>
<keyword evidence="3" id="KW-0479">Metal-binding</keyword>
<keyword evidence="7" id="KW-1133">Transmembrane helix</keyword>
<dbReference type="PANTHER" id="PTHR30224:SF4">
    <property type="entry name" value="ELECTRON TRANSPORT PROTEIN YCCM-RELATED"/>
    <property type="match status" value="1"/>
</dbReference>
<dbReference type="GO" id="GO:0005886">
    <property type="term" value="C:plasma membrane"/>
    <property type="evidence" value="ECO:0007669"/>
    <property type="project" value="UniProtKB-SubCell"/>
</dbReference>